<name>A0ABX1KD52_9MICO</name>
<proteinExistence type="predicted"/>
<dbReference type="PANTHER" id="PTHR36834:SF1">
    <property type="entry name" value="INTEGRAL MEMBRANE PROTEIN"/>
    <property type="match status" value="1"/>
</dbReference>
<dbReference type="InterPro" id="IPR006976">
    <property type="entry name" value="VanZ-like"/>
</dbReference>
<reference evidence="3 4" key="1">
    <citation type="submission" date="2020-04" db="EMBL/GenBank/DDBJ databases">
        <title>CFH 90308 Microbacterium sp.</title>
        <authorList>
            <person name="Nie G."/>
            <person name="Ming H."/>
            <person name="Xia T."/>
        </authorList>
    </citation>
    <scope>NUCLEOTIDE SEQUENCE [LARGE SCALE GENOMIC DNA]</scope>
    <source>
        <strain evidence="3 4">CFH 90308</strain>
    </source>
</reference>
<organism evidence="3 4">
    <name type="scientific">Microbacterium salsuginis</name>
    <dbReference type="NCBI Taxonomy" id="2722803"/>
    <lineage>
        <taxon>Bacteria</taxon>
        <taxon>Bacillati</taxon>
        <taxon>Actinomycetota</taxon>
        <taxon>Actinomycetes</taxon>
        <taxon>Micrococcales</taxon>
        <taxon>Microbacteriaceae</taxon>
        <taxon>Microbacterium</taxon>
    </lineage>
</organism>
<dbReference type="PANTHER" id="PTHR36834">
    <property type="entry name" value="MEMBRANE PROTEIN-RELATED"/>
    <property type="match status" value="1"/>
</dbReference>
<dbReference type="EMBL" id="JABACI010000004">
    <property type="protein sequence ID" value="NLP84961.1"/>
    <property type="molecule type" value="Genomic_DNA"/>
</dbReference>
<feature type="domain" description="VanZ-like" evidence="2">
    <location>
        <begin position="49"/>
        <end position="181"/>
    </location>
</feature>
<feature type="transmembrane region" description="Helical" evidence="1">
    <location>
        <begin position="165"/>
        <end position="182"/>
    </location>
</feature>
<evidence type="ECO:0000313" key="4">
    <source>
        <dbReference type="Proteomes" id="UP001429745"/>
    </source>
</evidence>
<accession>A0ABX1KD52</accession>
<feature type="transmembrane region" description="Helical" evidence="1">
    <location>
        <begin position="246"/>
        <end position="266"/>
    </location>
</feature>
<feature type="transmembrane region" description="Helical" evidence="1">
    <location>
        <begin position="42"/>
        <end position="61"/>
    </location>
</feature>
<evidence type="ECO:0000256" key="1">
    <source>
        <dbReference type="SAM" id="Phobius"/>
    </source>
</evidence>
<dbReference type="RefSeq" id="WP_168913411.1">
    <property type="nucleotide sequence ID" value="NZ_JABACI010000004.1"/>
</dbReference>
<sequence>MDEQIFLGALAVTLGAVAGVLLFVPFVALSYRRRGGFGLGRFVLWGAALIYLMAVWTYTLLPLPDPEAIRCAGVNLDPFAFADDIREAVGRRGRGALSDPAVLQLLLNVLLFVPLGFFLRVLGGRGILVAVLVGLGVSALVEATQLSGVWGLYPCAYRVFDVDDLLTNTLGAVLGSVLALLVPRRHWGTPRFPDAEEPRPITRSRRYLAMACDALGAWLTGIAASVVFQVALYLLGAHAAMRDGTAAGVVGTTTAIVVWLIVVLATGRTVGDLAVQLRFTGGPLPPALARPLRFAGGIGGYLVLLALPGAWGLVAGVFAVASLVLVLTTPDRRGLPGVVSGQRLVDARAER</sequence>
<keyword evidence="1" id="KW-0812">Transmembrane</keyword>
<gene>
    <name evidence="3" type="ORF">HF576_14000</name>
</gene>
<evidence type="ECO:0000259" key="2">
    <source>
        <dbReference type="Pfam" id="PF04892"/>
    </source>
</evidence>
<protein>
    <submittedName>
        <fullName evidence="3">VanZ family protein</fullName>
    </submittedName>
</protein>
<keyword evidence="4" id="KW-1185">Reference proteome</keyword>
<dbReference type="Pfam" id="PF04892">
    <property type="entry name" value="VanZ"/>
    <property type="match status" value="1"/>
</dbReference>
<dbReference type="InterPro" id="IPR053150">
    <property type="entry name" value="Teicoplanin_resist-assoc"/>
</dbReference>
<feature type="transmembrane region" description="Helical" evidence="1">
    <location>
        <begin position="6"/>
        <end position="30"/>
    </location>
</feature>
<keyword evidence="1" id="KW-0472">Membrane</keyword>
<feature type="transmembrane region" description="Helical" evidence="1">
    <location>
        <begin position="126"/>
        <end position="153"/>
    </location>
</feature>
<feature type="transmembrane region" description="Helical" evidence="1">
    <location>
        <begin position="101"/>
        <end position="119"/>
    </location>
</feature>
<dbReference type="Proteomes" id="UP001429745">
    <property type="component" value="Unassembled WGS sequence"/>
</dbReference>
<keyword evidence="1" id="KW-1133">Transmembrane helix</keyword>
<feature type="transmembrane region" description="Helical" evidence="1">
    <location>
        <begin position="207"/>
        <end position="234"/>
    </location>
</feature>
<comment type="caution">
    <text evidence="3">The sequence shown here is derived from an EMBL/GenBank/DDBJ whole genome shotgun (WGS) entry which is preliminary data.</text>
</comment>
<evidence type="ECO:0000313" key="3">
    <source>
        <dbReference type="EMBL" id="NLP84961.1"/>
    </source>
</evidence>